<dbReference type="STRING" id="568069.A0A1J1HRP2"/>
<dbReference type="PANTHER" id="PTHR11937">
    <property type="entry name" value="ACTIN"/>
    <property type="match status" value="1"/>
</dbReference>
<organism evidence="2 3">
    <name type="scientific">Clunio marinus</name>
    <dbReference type="NCBI Taxonomy" id="568069"/>
    <lineage>
        <taxon>Eukaryota</taxon>
        <taxon>Metazoa</taxon>
        <taxon>Ecdysozoa</taxon>
        <taxon>Arthropoda</taxon>
        <taxon>Hexapoda</taxon>
        <taxon>Insecta</taxon>
        <taxon>Pterygota</taxon>
        <taxon>Neoptera</taxon>
        <taxon>Endopterygota</taxon>
        <taxon>Diptera</taxon>
        <taxon>Nematocera</taxon>
        <taxon>Chironomoidea</taxon>
        <taxon>Chironomidae</taxon>
        <taxon>Clunio</taxon>
    </lineage>
</organism>
<proteinExistence type="inferred from homology"/>
<dbReference type="SUPFAM" id="SSF53067">
    <property type="entry name" value="Actin-like ATPase domain"/>
    <property type="match status" value="2"/>
</dbReference>
<reference evidence="2 3" key="1">
    <citation type="submission" date="2015-04" db="EMBL/GenBank/DDBJ databases">
        <authorList>
            <person name="Syromyatnikov M.Y."/>
            <person name="Popov V.N."/>
        </authorList>
    </citation>
    <scope>NUCLEOTIDE SEQUENCE [LARGE SCALE GENOMIC DNA]</scope>
</reference>
<dbReference type="OrthoDB" id="337660at2759"/>
<evidence type="ECO:0000256" key="1">
    <source>
        <dbReference type="RuleBase" id="RU000487"/>
    </source>
</evidence>
<comment type="similarity">
    <text evidence="1">Belongs to the actin family.</text>
</comment>
<name>A0A1J1HRP2_9DIPT</name>
<evidence type="ECO:0000313" key="2">
    <source>
        <dbReference type="EMBL" id="CRK90060.1"/>
    </source>
</evidence>
<dbReference type="Gene3D" id="3.90.640.10">
    <property type="entry name" value="Actin, Chain A, domain 4"/>
    <property type="match status" value="1"/>
</dbReference>
<dbReference type="AlphaFoldDB" id="A0A1J1HRP2"/>
<dbReference type="Proteomes" id="UP000183832">
    <property type="component" value="Unassembled WGS sequence"/>
</dbReference>
<accession>A0A1J1HRP2</accession>
<dbReference type="InterPro" id="IPR043129">
    <property type="entry name" value="ATPase_NBD"/>
</dbReference>
<dbReference type="EMBL" id="CVRI01000015">
    <property type="protein sequence ID" value="CRK90060.1"/>
    <property type="molecule type" value="Genomic_DNA"/>
</dbReference>
<sequence>MPIFETVFQEKPAIVLEIGSVYTKIGFCGEAHPRFIISTEIRSISDILKKSYISLYDQTAAFFTKIFFKYLLASPKDRKVSIVESVLTPTVIRECIAKVLFYHFEVSSVLFLPTHLVATATLAVENAVVVDLGFKETIVIPVYSGVQVLSAWQAQPLGSEAVHDKIKAELILNGVKEEILTDAVIEDIKVRTCFVTKQSRALSFKSKEEIQPCPDLEYPVDGNDVIKVPGQLREVAFEVLFPKDNDRLGLPYIILDAILNCPVDTRKVLAENILLIGGTASALGMTARLKAELTKLIESDYYKNRLFIQEVKFHSAPSKPNFTAWLGGSIYSSTELITSSSFTVTRENYLKNSKIPDWVNYESAFVRTQG</sequence>
<dbReference type="Gene3D" id="3.30.420.40">
    <property type="match status" value="2"/>
</dbReference>
<protein>
    <submittedName>
        <fullName evidence="2">CLUMA_CG003779, isoform A</fullName>
    </submittedName>
</protein>
<gene>
    <name evidence="2" type="ORF">CLUMA_CG003779</name>
</gene>
<dbReference type="InterPro" id="IPR004000">
    <property type="entry name" value="Actin"/>
</dbReference>
<dbReference type="Pfam" id="PF00022">
    <property type="entry name" value="Actin"/>
    <property type="match status" value="2"/>
</dbReference>
<dbReference type="CDD" id="cd10207">
    <property type="entry name" value="ASKHA_NBD_Arp10"/>
    <property type="match status" value="1"/>
</dbReference>
<keyword evidence="3" id="KW-1185">Reference proteome</keyword>
<dbReference type="SMART" id="SM00268">
    <property type="entry name" value="ACTIN"/>
    <property type="match status" value="1"/>
</dbReference>
<evidence type="ECO:0000313" key="3">
    <source>
        <dbReference type="Proteomes" id="UP000183832"/>
    </source>
</evidence>